<dbReference type="Proteomes" id="UP000319817">
    <property type="component" value="Chromosome"/>
</dbReference>
<proteinExistence type="predicted"/>
<protein>
    <recommendedName>
        <fullName evidence="4">3-keto-disaccharide hydrolase domain-containing protein</fullName>
    </recommendedName>
</protein>
<evidence type="ECO:0000313" key="3">
    <source>
        <dbReference type="Proteomes" id="UP000319817"/>
    </source>
</evidence>
<dbReference type="AlphaFoldDB" id="A0A517NN83"/>
<feature type="chain" id="PRO_5021803760" description="3-keto-disaccharide hydrolase domain-containing protein" evidence="1">
    <location>
        <begin position="21"/>
        <end position="205"/>
    </location>
</feature>
<organism evidence="2 3">
    <name type="scientific">Stieleria marina</name>
    <dbReference type="NCBI Taxonomy" id="1930275"/>
    <lineage>
        <taxon>Bacteria</taxon>
        <taxon>Pseudomonadati</taxon>
        <taxon>Planctomycetota</taxon>
        <taxon>Planctomycetia</taxon>
        <taxon>Pirellulales</taxon>
        <taxon>Pirellulaceae</taxon>
        <taxon>Stieleria</taxon>
    </lineage>
</organism>
<evidence type="ECO:0008006" key="4">
    <source>
        <dbReference type="Google" id="ProtNLM"/>
    </source>
</evidence>
<dbReference type="OrthoDB" id="273860at2"/>
<reference evidence="2 3" key="1">
    <citation type="submission" date="2019-02" db="EMBL/GenBank/DDBJ databases">
        <title>Deep-cultivation of Planctomycetes and their phenomic and genomic characterization uncovers novel biology.</title>
        <authorList>
            <person name="Wiegand S."/>
            <person name="Jogler M."/>
            <person name="Boedeker C."/>
            <person name="Pinto D."/>
            <person name="Vollmers J."/>
            <person name="Rivas-Marin E."/>
            <person name="Kohn T."/>
            <person name="Peeters S.H."/>
            <person name="Heuer A."/>
            <person name="Rast P."/>
            <person name="Oberbeckmann S."/>
            <person name="Bunk B."/>
            <person name="Jeske O."/>
            <person name="Meyerdierks A."/>
            <person name="Storesund J.E."/>
            <person name="Kallscheuer N."/>
            <person name="Luecker S."/>
            <person name="Lage O.M."/>
            <person name="Pohl T."/>
            <person name="Merkel B.J."/>
            <person name="Hornburger P."/>
            <person name="Mueller R.-W."/>
            <person name="Bruemmer F."/>
            <person name="Labrenz M."/>
            <person name="Spormann A.M."/>
            <person name="Op den Camp H."/>
            <person name="Overmann J."/>
            <person name="Amann R."/>
            <person name="Jetten M.S.M."/>
            <person name="Mascher T."/>
            <person name="Medema M.H."/>
            <person name="Devos D.P."/>
            <person name="Kaster A.-K."/>
            <person name="Ovreas L."/>
            <person name="Rohde M."/>
            <person name="Galperin M.Y."/>
            <person name="Jogler C."/>
        </authorList>
    </citation>
    <scope>NUCLEOTIDE SEQUENCE [LARGE SCALE GENOMIC DNA]</scope>
    <source>
        <strain evidence="2 3">K23_9</strain>
    </source>
</reference>
<name>A0A517NN83_9BACT</name>
<keyword evidence="1" id="KW-0732">Signal</keyword>
<keyword evidence="3" id="KW-1185">Reference proteome</keyword>
<evidence type="ECO:0000313" key="2">
    <source>
        <dbReference type="EMBL" id="QDT08563.1"/>
    </source>
</evidence>
<evidence type="ECO:0000256" key="1">
    <source>
        <dbReference type="SAM" id="SignalP"/>
    </source>
</evidence>
<dbReference type="RefSeq" id="WP_145416087.1">
    <property type="nucleotide sequence ID" value="NZ_CP036526.1"/>
</dbReference>
<feature type="signal peptide" evidence="1">
    <location>
        <begin position="1"/>
        <end position="20"/>
    </location>
</feature>
<dbReference type="EMBL" id="CP036526">
    <property type="protein sequence ID" value="QDT08563.1"/>
    <property type="molecule type" value="Genomic_DNA"/>
</dbReference>
<dbReference type="Gene3D" id="2.60.120.560">
    <property type="entry name" value="Exo-inulinase, domain 1"/>
    <property type="match status" value="1"/>
</dbReference>
<gene>
    <name evidence="2" type="ORF">K239x_05030</name>
</gene>
<sequence length="205" mass="22622" precursor="true">MRHFLTAALLLIATSSVSTAQINTDTLVDDHYTIDSYKIRKPLRGDWKIENGIAAVTQDDELYKKHKNHGPIMVYEVPHDDASAEVVFKSTGCKAVVFTMDATNGGHAFRIKLSPKSPGSVLTYIKEPGANKATPVFLNKTLPTLTEEKWETLKVKVVGDKATVQLGDSTINVQHEMIDQPKKIAKLGFSFGSLELNKFHLSAVK</sequence>
<accession>A0A517NN83</accession>